<accession>A0ABV3Z859</accession>
<keyword evidence="1" id="KW-0732">Signal</keyword>
<dbReference type="RefSeq" id="WP_369327438.1">
    <property type="nucleotide sequence ID" value="NZ_JAULBC010000001.1"/>
</dbReference>
<gene>
    <name evidence="2" type="ORF">QTN47_01005</name>
</gene>
<dbReference type="InterPro" id="IPR011042">
    <property type="entry name" value="6-blade_b-propeller_TolB-like"/>
</dbReference>
<name>A0ABV3Z859_9BACT</name>
<dbReference type="EMBL" id="JAULBC010000001">
    <property type="protein sequence ID" value="MEX6686049.1"/>
    <property type="molecule type" value="Genomic_DNA"/>
</dbReference>
<proteinExistence type="predicted"/>
<protein>
    <submittedName>
        <fullName evidence="2">Uncharacterized protein</fullName>
    </submittedName>
</protein>
<organism evidence="2 3">
    <name type="scientific">Danxiaibacter flavus</name>
    <dbReference type="NCBI Taxonomy" id="3049108"/>
    <lineage>
        <taxon>Bacteria</taxon>
        <taxon>Pseudomonadati</taxon>
        <taxon>Bacteroidota</taxon>
        <taxon>Chitinophagia</taxon>
        <taxon>Chitinophagales</taxon>
        <taxon>Chitinophagaceae</taxon>
        <taxon>Danxiaibacter</taxon>
    </lineage>
</organism>
<feature type="signal peptide" evidence="1">
    <location>
        <begin position="1"/>
        <end position="25"/>
    </location>
</feature>
<evidence type="ECO:0000313" key="3">
    <source>
        <dbReference type="Proteomes" id="UP001560573"/>
    </source>
</evidence>
<keyword evidence="3" id="KW-1185">Reference proteome</keyword>
<feature type="chain" id="PRO_5046711478" evidence="1">
    <location>
        <begin position="26"/>
        <end position="1146"/>
    </location>
</feature>
<dbReference type="Proteomes" id="UP001560573">
    <property type="component" value="Unassembled WGS sequence"/>
</dbReference>
<comment type="caution">
    <text evidence="2">The sequence shown here is derived from an EMBL/GenBank/DDBJ whole genome shotgun (WGS) entry which is preliminary data.</text>
</comment>
<dbReference type="SUPFAM" id="SSF82171">
    <property type="entry name" value="DPP6 N-terminal domain-like"/>
    <property type="match status" value="1"/>
</dbReference>
<evidence type="ECO:0000313" key="2">
    <source>
        <dbReference type="EMBL" id="MEX6686049.1"/>
    </source>
</evidence>
<sequence>MKVKCLKNGLCFFIVASFLPFLLQAQVNTVEFGKNRIQHKKFVWKNYQSPNFNVYFNQNGLELGKYVAQVAEEELQGLEDAVEYSLQRRANIVVYNTYDDYKSSNIGIGIDWQNAGGLTKLVNNKMVMYFNGDHNVLRRQIREGIARILTDNILFGDDVGEFASNQALLDLPKWLTDGYVEYIAEQWNPQKDDDLKSAILSGNYNTFYQFAFDKPTLAGHSFWYYIAERYKPENVTYFLYLARLYKNLNTAALKICKKKFKEVLEEFMQYEQDKYLKDIKQRRNAPRGRLTVVEETTKADYYRFAANPNAKNNAYAVVEFKKGVYSVKLVDNFSESKTLLKYGVRTYSGNINPNYPIVAWDVKGSRLLVIYWRDGKINMFVYDVIANLKRFKQVIEGVDQIVDASFMLDANTLLMSAVKNGHTDIYTYKIDNNKFKQITNDVYDDLDPSIVSFPNRTGIIFSSNRPGPNAPKGDTVLPSRNRYNVFLVDINNNSELKQITQLTNVKLGNARYPTQYNTNHFTFVSDENGIGNRWAGFFSTKRDGLDTLYYIGDEILRNPDEKELDSTLKAWQKPEPDSLSYFQVYKDSTYTFPITNYQSSLLESRVAGNNGQVTEVRREGDYKFLYKLRVDSVTLRKRNVNARPTVYAKRLLDQQKAASGKAIQVRPGGDTSNPAKPFDNIFQNEFEEEHKNDSAIAHPDTSAAQQNNAFFVPQLKPAPTTLEKSQLFNYRLKFSADYLVAGITNNILVNRFQPYTYGYGPIQLNNANDINFTFRVGVSDLFEDIKFIGGFRFGTTISDKDFFISFQNLRKRIDWGLTYYRSNVRNYPLFFGPGSLKSDYSNMVYTNLYQVNLAMPLNEVKSIRLQAGVRTDKGVVRPYFAGVVPDSLGLTLGDSTATTFVSHIEYVHDNTLNPAQNIWNGLRWKVYADYYFPLSKGSSLKGKNTLNVGFDARHYLKIYRNFIWAVRGAGDFSYGDAKILYYLGGVDGWVGPKFYNDNRPAPDAQYAFQSLTLNMRGFKQNIANGNNAVVINSEFRLPIFTTFFNKPVNNAFLRNFQVVQFFDLGTAWNGSPKNIERPTMVLPGEGSSNPVVLRLKAGGVGPFAGGYGFGVRSTLLGYFLKLDTAWPMNGFFRGKPMWYFALGLDF</sequence>
<dbReference type="Gene3D" id="2.120.10.30">
    <property type="entry name" value="TolB, C-terminal domain"/>
    <property type="match status" value="1"/>
</dbReference>
<evidence type="ECO:0000256" key="1">
    <source>
        <dbReference type="SAM" id="SignalP"/>
    </source>
</evidence>
<reference evidence="2 3" key="1">
    <citation type="submission" date="2023-07" db="EMBL/GenBank/DDBJ databases">
        <authorList>
            <person name="Lian W.-H."/>
        </authorList>
    </citation>
    <scope>NUCLEOTIDE SEQUENCE [LARGE SCALE GENOMIC DNA]</scope>
    <source>
        <strain evidence="2 3">SYSU DXS3180</strain>
    </source>
</reference>